<dbReference type="AlphaFoldDB" id="A0A4U6D8Z0"/>
<dbReference type="PROSITE" id="PS51257">
    <property type="entry name" value="PROKAR_LIPOPROTEIN"/>
    <property type="match status" value="1"/>
</dbReference>
<evidence type="ECO:0008006" key="4">
    <source>
        <dbReference type="Google" id="ProtNLM"/>
    </source>
</evidence>
<sequence length="212" mass="23353">MKRFLFPLSALMLVLSACDKKVDHQAYLLSKADSSALDLTGNPEIRKEVIAYMHAIAPDKPASGQITSGCGDDLVAVGPEGLRSISGGVWKKNTEQDGISFKSVIVVPGTEIVRLYNDGKTAVRNVLLDVTLNTPVGEMNLDVMRLETYIKKGDQWCMIAGQGTMPFDRMDVMKTLIIRLALAFTSGLLIMFLIMKRKLNKLKRRQSGFSSI</sequence>
<name>A0A4U6D8Z0_9BACT</name>
<evidence type="ECO:0000313" key="2">
    <source>
        <dbReference type="EMBL" id="TKT92831.1"/>
    </source>
</evidence>
<comment type="caution">
    <text evidence="2">The sequence shown here is derived from an EMBL/GenBank/DDBJ whole genome shotgun (WGS) entry which is preliminary data.</text>
</comment>
<reference evidence="2 3" key="1">
    <citation type="submission" date="2019-05" db="EMBL/GenBank/DDBJ databases">
        <title>Dyadobacter AR-3-8 sp. nov., isolated from arctic soil.</title>
        <authorList>
            <person name="Chaudhary D.K."/>
        </authorList>
    </citation>
    <scope>NUCLEOTIDE SEQUENCE [LARGE SCALE GENOMIC DNA]</scope>
    <source>
        <strain evidence="2 3">AR-3-8</strain>
    </source>
</reference>
<accession>A0A4U6D8Z0</accession>
<gene>
    <name evidence="2" type="ORF">FDK13_08540</name>
</gene>
<evidence type="ECO:0000313" key="3">
    <source>
        <dbReference type="Proteomes" id="UP000304900"/>
    </source>
</evidence>
<protein>
    <recommendedName>
        <fullName evidence="4">Nuclear transport factor 2 family protein</fullName>
    </recommendedName>
</protein>
<keyword evidence="1" id="KW-1133">Transmembrane helix</keyword>
<keyword evidence="3" id="KW-1185">Reference proteome</keyword>
<keyword evidence="1" id="KW-0472">Membrane</keyword>
<evidence type="ECO:0000256" key="1">
    <source>
        <dbReference type="SAM" id="Phobius"/>
    </source>
</evidence>
<feature type="transmembrane region" description="Helical" evidence="1">
    <location>
        <begin position="176"/>
        <end position="195"/>
    </location>
</feature>
<keyword evidence="1" id="KW-0812">Transmembrane</keyword>
<dbReference type="EMBL" id="SZVO01000003">
    <property type="protein sequence ID" value="TKT92831.1"/>
    <property type="molecule type" value="Genomic_DNA"/>
</dbReference>
<organism evidence="2 3">
    <name type="scientific">Dyadobacter frigoris</name>
    <dbReference type="NCBI Taxonomy" id="2576211"/>
    <lineage>
        <taxon>Bacteria</taxon>
        <taxon>Pseudomonadati</taxon>
        <taxon>Bacteroidota</taxon>
        <taxon>Cytophagia</taxon>
        <taxon>Cytophagales</taxon>
        <taxon>Spirosomataceae</taxon>
        <taxon>Dyadobacter</taxon>
    </lineage>
</organism>
<dbReference type="OrthoDB" id="881019at2"/>
<dbReference type="RefSeq" id="WP_137339558.1">
    <property type="nucleotide sequence ID" value="NZ_BSQH01000010.1"/>
</dbReference>
<dbReference type="Proteomes" id="UP000304900">
    <property type="component" value="Unassembled WGS sequence"/>
</dbReference>
<proteinExistence type="predicted"/>